<keyword evidence="9" id="KW-1185">Reference proteome</keyword>
<dbReference type="EMBL" id="JAPMOS010000094">
    <property type="protein sequence ID" value="KAJ4455742.1"/>
    <property type="molecule type" value="Genomic_DNA"/>
</dbReference>
<evidence type="ECO:0008006" key="10">
    <source>
        <dbReference type="Google" id="ProtNLM"/>
    </source>
</evidence>
<organism evidence="8 9">
    <name type="scientific">Paratrimastix pyriformis</name>
    <dbReference type="NCBI Taxonomy" id="342808"/>
    <lineage>
        <taxon>Eukaryota</taxon>
        <taxon>Metamonada</taxon>
        <taxon>Preaxostyla</taxon>
        <taxon>Paratrimastigidae</taxon>
        <taxon>Paratrimastix</taxon>
    </lineage>
</organism>
<evidence type="ECO:0000256" key="4">
    <source>
        <dbReference type="ARBA" id="ARBA00022824"/>
    </source>
</evidence>
<proteinExistence type="inferred from homology"/>
<comment type="caution">
    <text evidence="8">The sequence shown here is derived from an EMBL/GenBank/DDBJ whole genome shotgun (WGS) entry which is preliminary data.</text>
</comment>
<feature type="transmembrane region" description="Helical" evidence="7">
    <location>
        <begin position="104"/>
        <end position="122"/>
    </location>
</feature>
<feature type="transmembrane region" description="Helical" evidence="7">
    <location>
        <begin position="64"/>
        <end position="84"/>
    </location>
</feature>
<dbReference type="InterPro" id="IPR029008">
    <property type="entry name" value="EMC6-like"/>
</dbReference>
<evidence type="ECO:0000256" key="7">
    <source>
        <dbReference type="SAM" id="Phobius"/>
    </source>
</evidence>
<keyword evidence="3 7" id="KW-0812">Transmembrane</keyword>
<evidence type="ECO:0000256" key="3">
    <source>
        <dbReference type="ARBA" id="ARBA00022692"/>
    </source>
</evidence>
<dbReference type="InterPro" id="IPR010742">
    <property type="entry name" value="RCAF1"/>
</dbReference>
<evidence type="ECO:0000313" key="8">
    <source>
        <dbReference type="EMBL" id="KAJ4455742.1"/>
    </source>
</evidence>
<gene>
    <name evidence="8" type="ORF">PAPYR_9236</name>
</gene>
<comment type="subcellular location">
    <subcellularLocation>
        <location evidence="1">Endoplasmic reticulum membrane</location>
        <topology evidence="1">Multi-pass membrane protein</topology>
    </subcellularLocation>
</comment>
<evidence type="ECO:0000256" key="2">
    <source>
        <dbReference type="ARBA" id="ARBA00009436"/>
    </source>
</evidence>
<dbReference type="PANTHER" id="PTHR12906">
    <property type="entry name" value="PROTEIN C20ORF24 RAB5-INTERACTING PROTEIN"/>
    <property type="match status" value="1"/>
</dbReference>
<accession>A0ABQ8U8U9</accession>
<name>A0ABQ8U8U9_9EUKA</name>
<dbReference type="PANTHER" id="PTHR12906:SF0">
    <property type="entry name" value="GEL COMPLEX SUBUNIT OPTI"/>
    <property type="match status" value="1"/>
</dbReference>
<evidence type="ECO:0000256" key="5">
    <source>
        <dbReference type="ARBA" id="ARBA00022989"/>
    </source>
</evidence>
<keyword evidence="4" id="KW-0256">Endoplasmic reticulum</keyword>
<keyword evidence="6 7" id="KW-0472">Membrane</keyword>
<reference evidence="8" key="1">
    <citation type="journal article" date="2022" name="bioRxiv">
        <title>Genomics of Preaxostyla Flagellates Illuminates Evolutionary Transitions and the Path Towards Mitochondrial Loss.</title>
        <authorList>
            <person name="Novak L.V.F."/>
            <person name="Treitli S.C."/>
            <person name="Pyrih J."/>
            <person name="Halakuc P."/>
            <person name="Pipaliya S.V."/>
            <person name="Vacek V."/>
            <person name="Brzon O."/>
            <person name="Soukal P."/>
            <person name="Eme L."/>
            <person name="Dacks J.B."/>
            <person name="Karnkowska A."/>
            <person name="Elias M."/>
            <person name="Hampl V."/>
        </authorList>
    </citation>
    <scope>NUCLEOTIDE SEQUENCE</scope>
    <source>
        <strain evidence="8">RCP-MX</strain>
    </source>
</reference>
<sequence length="124" mass="14077">MEKQQKAEDVKLVTGPAALWRKFQSRSENTNWEKDEYLDLLYWGKQLWAVIAGLLWGILALKGIFALVGFILTALALPIVYTRILSSVDPEEMGGIAGVIQDGFVTQFAMFLVFWIVSYSFVHF</sequence>
<dbReference type="Proteomes" id="UP001141327">
    <property type="component" value="Unassembled WGS sequence"/>
</dbReference>
<evidence type="ECO:0000256" key="6">
    <source>
        <dbReference type="ARBA" id="ARBA00023136"/>
    </source>
</evidence>
<keyword evidence="5 7" id="KW-1133">Transmembrane helix</keyword>
<comment type="similarity">
    <text evidence="2">Belongs to the EMC6 family.</text>
</comment>
<evidence type="ECO:0000256" key="1">
    <source>
        <dbReference type="ARBA" id="ARBA00004477"/>
    </source>
</evidence>
<protein>
    <recommendedName>
        <fullName evidence="10">Rab5-interacting protein</fullName>
    </recommendedName>
</protein>
<dbReference type="Pfam" id="PF07019">
    <property type="entry name" value="EMC6"/>
    <property type="match status" value="1"/>
</dbReference>
<evidence type="ECO:0000313" key="9">
    <source>
        <dbReference type="Proteomes" id="UP001141327"/>
    </source>
</evidence>